<dbReference type="Proteomes" id="UP000828390">
    <property type="component" value="Unassembled WGS sequence"/>
</dbReference>
<reference evidence="1" key="2">
    <citation type="submission" date="2020-11" db="EMBL/GenBank/DDBJ databases">
        <authorList>
            <person name="McCartney M.A."/>
            <person name="Auch B."/>
            <person name="Kono T."/>
            <person name="Mallez S."/>
            <person name="Becker A."/>
            <person name="Gohl D.M."/>
            <person name="Silverstein K.A.T."/>
            <person name="Koren S."/>
            <person name="Bechman K.B."/>
            <person name="Herman A."/>
            <person name="Abrahante J.E."/>
            <person name="Garbe J."/>
        </authorList>
    </citation>
    <scope>NUCLEOTIDE SEQUENCE</scope>
    <source>
        <strain evidence="1">Duluth1</strain>
        <tissue evidence="1">Whole animal</tissue>
    </source>
</reference>
<name>A0A9D4M792_DREPO</name>
<evidence type="ECO:0000313" key="2">
    <source>
        <dbReference type="Proteomes" id="UP000828390"/>
    </source>
</evidence>
<keyword evidence="2" id="KW-1185">Reference proteome</keyword>
<proteinExistence type="predicted"/>
<evidence type="ECO:0000313" key="1">
    <source>
        <dbReference type="EMBL" id="KAH3871068.1"/>
    </source>
</evidence>
<protein>
    <submittedName>
        <fullName evidence="1">Uncharacterized protein</fullName>
    </submittedName>
</protein>
<reference evidence="1" key="1">
    <citation type="journal article" date="2019" name="bioRxiv">
        <title>The Genome of the Zebra Mussel, Dreissena polymorpha: A Resource for Invasive Species Research.</title>
        <authorList>
            <person name="McCartney M.A."/>
            <person name="Auch B."/>
            <person name="Kono T."/>
            <person name="Mallez S."/>
            <person name="Zhang Y."/>
            <person name="Obille A."/>
            <person name="Becker A."/>
            <person name="Abrahante J.E."/>
            <person name="Garbe J."/>
            <person name="Badalamenti J.P."/>
            <person name="Herman A."/>
            <person name="Mangelson H."/>
            <person name="Liachko I."/>
            <person name="Sullivan S."/>
            <person name="Sone E.D."/>
            <person name="Koren S."/>
            <person name="Silverstein K.A.T."/>
            <person name="Beckman K.B."/>
            <person name="Gohl D.M."/>
        </authorList>
    </citation>
    <scope>NUCLEOTIDE SEQUENCE</scope>
    <source>
        <strain evidence="1">Duluth1</strain>
        <tissue evidence="1">Whole animal</tissue>
    </source>
</reference>
<comment type="caution">
    <text evidence="1">The sequence shown here is derived from an EMBL/GenBank/DDBJ whole genome shotgun (WGS) entry which is preliminary data.</text>
</comment>
<organism evidence="1 2">
    <name type="scientific">Dreissena polymorpha</name>
    <name type="common">Zebra mussel</name>
    <name type="synonym">Mytilus polymorpha</name>
    <dbReference type="NCBI Taxonomy" id="45954"/>
    <lineage>
        <taxon>Eukaryota</taxon>
        <taxon>Metazoa</taxon>
        <taxon>Spiralia</taxon>
        <taxon>Lophotrochozoa</taxon>
        <taxon>Mollusca</taxon>
        <taxon>Bivalvia</taxon>
        <taxon>Autobranchia</taxon>
        <taxon>Heteroconchia</taxon>
        <taxon>Euheterodonta</taxon>
        <taxon>Imparidentia</taxon>
        <taxon>Neoheterodontei</taxon>
        <taxon>Myida</taxon>
        <taxon>Dreissenoidea</taxon>
        <taxon>Dreissenidae</taxon>
        <taxon>Dreissena</taxon>
    </lineage>
</organism>
<dbReference type="EMBL" id="JAIWYP010000002">
    <property type="protein sequence ID" value="KAH3871068.1"/>
    <property type="molecule type" value="Genomic_DNA"/>
</dbReference>
<gene>
    <name evidence="1" type="ORF">DPMN_034262</name>
</gene>
<sequence length="202" mass="22565">MSVITSLPSSSHGFQQTGDIFEVIQNIIKINVLTKLHYNKTINVTFKVLKNAPPPGGGHKNAAPGGHVFQATKTVFEFAQDIIGTNLLTNFHDDWTINVDCRVLTRKTAPPPGGHFHEDCPTYPSYKKCSAPWWSCFSTNRNHFELIRDIIGTDLLTKGHEDRTINSDLLAKFHDDRTINVASTVLTRKNGTPSRSHVFQPN</sequence>
<dbReference type="AlphaFoldDB" id="A0A9D4M792"/>
<accession>A0A9D4M792</accession>